<dbReference type="AlphaFoldDB" id="A0A2U8WA61"/>
<proteinExistence type="predicted"/>
<name>A0A2U8WA61_9HYPH</name>
<dbReference type="KEGG" id="mets:DK389_24265"/>
<protein>
    <submittedName>
        <fullName evidence="2">Uncharacterized protein</fullName>
    </submittedName>
</protein>
<sequence>MATFRLDDRRRRSAVRRRLHLVRGSLDANLALFTDWLISVALCLALALVLPMPSMPVSLAALLSLAGFVWLGQAITRAGPPADSPHLTAWDAALLSFAASFGVQAAAHLGAFES</sequence>
<gene>
    <name evidence="2" type="ORF">DK389_24265</name>
</gene>
<keyword evidence="1" id="KW-0812">Transmembrane</keyword>
<dbReference type="Proteomes" id="UP000245926">
    <property type="component" value="Chromosome"/>
</dbReference>
<keyword evidence="1" id="KW-0472">Membrane</keyword>
<feature type="transmembrane region" description="Helical" evidence="1">
    <location>
        <begin position="55"/>
        <end position="75"/>
    </location>
</feature>
<accession>A0A2U8WA61</accession>
<dbReference type="EMBL" id="CP029550">
    <property type="protein sequence ID" value="AWN43035.1"/>
    <property type="molecule type" value="Genomic_DNA"/>
</dbReference>
<feature type="transmembrane region" description="Helical" evidence="1">
    <location>
        <begin position="21"/>
        <end position="49"/>
    </location>
</feature>
<dbReference type="OrthoDB" id="7999357at2"/>
<evidence type="ECO:0000256" key="1">
    <source>
        <dbReference type="SAM" id="Phobius"/>
    </source>
</evidence>
<dbReference type="RefSeq" id="WP_109893446.1">
    <property type="nucleotide sequence ID" value="NZ_CP029550.1"/>
</dbReference>
<organism evidence="2 3">
    <name type="scientific">Methylobacterium durans</name>
    <dbReference type="NCBI Taxonomy" id="2202825"/>
    <lineage>
        <taxon>Bacteria</taxon>
        <taxon>Pseudomonadati</taxon>
        <taxon>Pseudomonadota</taxon>
        <taxon>Alphaproteobacteria</taxon>
        <taxon>Hyphomicrobiales</taxon>
        <taxon>Methylobacteriaceae</taxon>
        <taxon>Methylobacterium</taxon>
    </lineage>
</organism>
<keyword evidence="3" id="KW-1185">Reference proteome</keyword>
<keyword evidence="1" id="KW-1133">Transmembrane helix</keyword>
<evidence type="ECO:0000313" key="3">
    <source>
        <dbReference type="Proteomes" id="UP000245926"/>
    </source>
</evidence>
<evidence type="ECO:0000313" key="2">
    <source>
        <dbReference type="EMBL" id="AWN43035.1"/>
    </source>
</evidence>
<reference evidence="3" key="1">
    <citation type="submission" date="2018-05" db="EMBL/GenBank/DDBJ databases">
        <title>Complete Genome Sequence of Methylobacterium sp. 17SD2-17.</title>
        <authorList>
            <person name="Srinivasan S."/>
        </authorList>
    </citation>
    <scope>NUCLEOTIDE SEQUENCE [LARGE SCALE GENOMIC DNA]</scope>
    <source>
        <strain evidence="3">17SD2-17</strain>
    </source>
</reference>